<feature type="domain" description="Solute-binding protein family 5" evidence="4">
    <location>
        <begin position="87"/>
        <end position="445"/>
    </location>
</feature>
<dbReference type="OrthoDB" id="194307at2157"/>
<dbReference type="eggNOG" id="arCOG01534">
    <property type="taxonomic scope" value="Archaea"/>
</dbReference>
<dbReference type="InterPro" id="IPR030678">
    <property type="entry name" value="Peptide/Ni-bd"/>
</dbReference>
<dbReference type="Gene3D" id="3.40.190.10">
    <property type="entry name" value="Periplasmic binding protein-like II"/>
    <property type="match status" value="1"/>
</dbReference>
<dbReference type="GO" id="GO:0043190">
    <property type="term" value="C:ATP-binding cassette (ABC) transporter complex"/>
    <property type="evidence" value="ECO:0007669"/>
    <property type="project" value="InterPro"/>
</dbReference>
<gene>
    <name evidence="5" type="ORF">Natoc_3510</name>
</gene>
<dbReference type="KEGG" id="nou:Natoc_3510"/>
<dbReference type="PANTHER" id="PTHR30290:SF9">
    <property type="entry name" value="OLIGOPEPTIDE-BINDING PROTEIN APPA"/>
    <property type="match status" value="1"/>
</dbReference>
<evidence type="ECO:0000256" key="3">
    <source>
        <dbReference type="ARBA" id="ARBA00022729"/>
    </source>
</evidence>
<dbReference type="STRING" id="694430.Natoc_3510"/>
<dbReference type="InterPro" id="IPR000914">
    <property type="entry name" value="SBP_5_dom"/>
</dbReference>
<dbReference type="InterPro" id="IPR039424">
    <property type="entry name" value="SBP_5"/>
</dbReference>
<dbReference type="Gene3D" id="3.90.76.10">
    <property type="entry name" value="Dipeptide-binding Protein, Domain 1"/>
    <property type="match status" value="1"/>
</dbReference>
<evidence type="ECO:0000259" key="4">
    <source>
        <dbReference type="Pfam" id="PF00496"/>
    </source>
</evidence>
<accession>L0K2K0</accession>
<keyword evidence="2" id="KW-0813">Transport</keyword>
<protein>
    <submittedName>
        <fullName evidence="5">ABC-type dipeptide transport system, periplasmic component</fullName>
    </submittedName>
</protein>
<dbReference type="GO" id="GO:0042597">
    <property type="term" value="C:periplasmic space"/>
    <property type="evidence" value="ECO:0007669"/>
    <property type="project" value="UniProtKB-ARBA"/>
</dbReference>
<dbReference type="RefSeq" id="WP_015322670.1">
    <property type="nucleotide sequence ID" value="NC_019974.1"/>
</dbReference>
<dbReference type="Pfam" id="PF00496">
    <property type="entry name" value="SBP_bac_5"/>
    <property type="match status" value="1"/>
</dbReference>
<keyword evidence="6" id="KW-1185">Reference proteome</keyword>
<dbReference type="PANTHER" id="PTHR30290">
    <property type="entry name" value="PERIPLASMIC BINDING COMPONENT OF ABC TRANSPORTER"/>
    <property type="match status" value="1"/>
</dbReference>
<dbReference type="Proteomes" id="UP000010878">
    <property type="component" value="Chromosome"/>
</dbReference>
<comment type="similarity">
    <text evidence="1">Belongs to the bacterial solute-binding protein 5 family.</text>
</comment>
<reference evidence="5 6" key="1">
    <citation type="submission" date="2012-11" db="EMBL/GenBank/DDBJ databases">
        <title>FINISHED of Natronococcus occultus SP4, DSM 3396.</title>
        <authorList>
            <consortium name="DOE Joint Genome Institute"/>
            <person name="Eisen J."/>
            <person name="Huntemann M."/>
            <person name="Wei C.-L."/>
            <person name="Han J."/>
            <person name="Detter J.C."/>
            <person name="Han C."/>
            <person name="Tapia R."/>
            <person name="Chen A."/>
            <person name="Kyrpides N."/>
            <person name="Mavromatis K."/>
            <person name="Markowitz V."/>
            <person name="Szeto E."/>
            <person name="Ivanova N."/>
            <person name="Mikhailova N."/>
            <person name="Ovchinnikova G."/>
            <person name="Pagani I."/>
            <person name="Pati A."/>
            <person name="Goodwin L."/>
            <person name="Nordberg H.P."/>
            <person name="Cantor M.N."/>
            <person name="Hua S.X."/>
            <person name="Woyke T."/>
            <person name="Eisen J."/>
            <person name="Klenk H.-P."/>
            <person name="Klenk H.-P."/>
        </authorList>
    </citation>
    <scope>NUCLEOTIDE SEQUENCE [LARGE SCALE GENOMIC DNA]</scope>
    <source>
        <strain evidence="5 6">SP4</strain>
    </source>
</reference>
<dbReference type="PIRSF" id="PIRSF002741">
    <property type="entry name" value="MppA"/>
    <property type="match status" value="1"/>
</dbReference>
<sequence>MKGADNLCSGRRSVLKATGIIGATAGLGAIAGCLDDPEGDDDDLDEIVITQGEIIENPDPNDHITGPYFNVLDPVYEPLFNVTPDFEFEPRVVEEWEDTDEGAELTLRDDVVFHNGDEMTAEDVAYTFNRMIDPELGIESDQAAGLGAIDNAEALDETTVLLEHDVAPSLAEFEYANYGRVVNQEWIEDQEQPVAGDDADAFNGTGPYEVVEYEPDVQVVLEPFEDYWGDEATLERVVFNQDGESSGRANALETGESDIVDNIIPEDVPGVDDADGVEIREETSLRNVFLVMKSGVEPFDSTEFRQAMNYAVDNEGIISDALGGYGEAMTQPIPDGVFGHNPDLDTYEQDIEQAEELVEESGYAGEEITLYSPEGRYLNDADVAQMAADQIDQLDNVDCTFDTAPFPDISDANSAGYDDEEMPFFLIGWGVITGDSDYGLAPFFVEEAPQETLRNEEISEAILESQTIEDEDEREQQLQEINEELREEAPWVFLHSQDSVYGVREDLDWEPRTDESIYLWELDS</sequence>
<evidence type="ECO:0000313" key="6">
    <source>
        <dbReference type="Proteomes" id="UP000010878"/>
    </source>
</evidence>
<dbReference type="Gene3D" id="3.10.105.10">
    <property type="entry name" value="Dipeptide-binding Protein, Domain 3"/>
    <property type="match status" value="1"/>
</dbReference>
<evidence type="ECO:0000313" key="5">
    <source>
        <dbReference type="EMBL" id="AGB39236.1"/>
    </source>
</evidence>
<evidence type="ECO:0000256" key="1">
    <source>
        <dbReference type="ARBA" id="ARBA00005695"/>
    </source>
</evidence>
<dbReference type="EMBL" id="CP003929">
    <property type="protein sequence ID" value="AGB39236.1"/>
    <property type="molecule type" value="Genomic_DNA"/>
</dbReference>
<dbReference type="SUPFAM" id="SSF53850">
    <property type="entry name" value="Periplasmic binding protein-like II"/>
    <property type="match status" value="1"/>
</dbReference>
<dbReference type="GO" id="GO:1904680">
    <property type="term" value="F:peptide transmembrane transporter activity"/>
    <property type="evidence" value="ECO:0007669"/>
    <property type="project" value="TreeGrafter"/>
</dbReference>
<proteinExistence type="inferred from homology"/>
<keyword evidence="3" id="KW-0732">Signal</keyword>
<name>L0K2K0_9EURY</name>
<dbReference type="PROSITE" id="PS51257">
    <property type="entry name" value="PROKAR_LIPOPROTEIN"/>
    <property type="match status" value="1"/>
</dbReference>
<dbReference type="AlphaFoldDB" id="L0K2K0"/>
<dbReference type="GeneID" id="14402196"/>
<dbReference type="GO" id="GO:0015833">
    <property type="term" value="P:peptide transport"/>
    <property type="evidence" value="ECO:0007669"/>
    <property type="project" value="TreeGrafter"/>
</dbReference>
<dbReference type="HOGENOM" id="CLU_017028_7_4_2"/>
<evidence type="ECO:0000256" key="2">
    <source>
        <dbReference type="ARBA" id="ARBA00022448"/>
    </source>
</evidence>
<organism evidence="5 6">
    <name type="scientific">Natronococcus occultus SP4</name>
    <dbReference type="NCBI Taxonomy" id="694430"/>
    <lineage>
        <taxon>Archaea</taxon>
        <taxon>Methanobacteriati</taxon>
        <taxon>Methanobacteriota</taxon>
        <taxon>Stenosarchaea group</taxon>
        <taxon>Halobacteria</taxon>
        <taxon>Halobacteriales</taxon>
        <taxon>Natrialbaceae</taxon>
        <taxon>Natronococcus</taxon>
    </lineage>
</organism>